<protein>
    <submittedName>
        <fullName evidence="3">Uncharacterized protein</fullName>
    </submittedName>
</protein>
<dbReference type="InterPro" id="IPR033379">
    <property type="entry name" value="Acid_Pase_AS"/>
</dbReference>
<reference evidence="3" key="1">
    <citation type="submission" date="2022-07" db="EMBL/GenBank/DDBJ databases">
        <title>Phylogenomic reconstructions and comparative analyses of Kickxellomycotina fungi.</title>
        <authorList>
            <person name="Reynolds N.K."/>
            <person name="Stajich J.E."/>
            <person name="Barry K."/>
            <person name="Grigoriev I.V."/>
            <person name="Crous P."/>
            <person name="Smith M.E."/>
        </authorList>
    </citation>
    <scope>NUCLEOTIDE SEQUENCE</scope>
    <source>
        <strain evidence="3">NBRC 105414</strain>
    </source>
</reference>
<proteinExistence type="inferred from homology"/>
<dbReference type="GO" id="GO:0016791">
    <property type="term" value="F:phosphatase activity"/>
    <property type="evidence" value="ECO:0007669"/>
    <property type="project" value="TreeGrafter"/>
</dbReference>
<keyword evidence="4" id="KW-1185">Reference proteome</keyword>
<dbReference type="Gene3D" id="3.40.50.1240">
    <property type="entry name" value="Phosphoglycerate mutase-like"/>
    <property type="match status" value="1"/>
</dbReference>
<feature type="chain" id="PRO_5040882226" evidence="2">
    <location>
        <begin position="19"/>
        <end position="461"/>
    </location>
</feature>
<dbReference type="InterPro" id="IPR029033">
    <property type="entry name" value="His_PPase_superfam"/>
</dbReference>
<organism evidence="3 4">
    <name type="scientific">Coemansia javaensis</name>
    <dbReference type="NCBI Taxonomy" id="2761396"/>
    <lineage>
        <taxon>Eukaryota</taxon>
        <taxon>Fungi</taxon>
        <taxon>Fungi incertae sedis</taxon>
        <taxon>Zoopagomycota</taxon>
        <taxon>Kickxellomycotina</taxon>
        <taxon>Kickxellomycetes</taxon>
        <taxon>Kickxellales</taxon>
        <taxon>Kickxellaceae</taxon>
        <taxon>Coemansia</taxon>
    </lineage>
</organism>
<keyword evidence="2" id="KW-0732">Signal</keyword>
<dbReference type="InterPro" id="IPR050645">
    <property type="entry name" value="Histidine_acid_phosphatase"/>
</dbReference>
<dbReference type="SUPFAM" id="SSF53254">
    <property type="entry name" value="Phosphoglycerate mutase-like"/>
    <property type="match status" value="1"/>
</dbReference>
<evidence type="ECO:0000256" key="1">
    <source>
        <dbReference type="ARBA" id="ARBA00005375"/>
    </source>
</evidence>
<evidence type="ECO:0000256" key="2">
    <source>
        <dbReference type="SAM" id="SignalP"/>
    </source>
</evidence>
<dbReference type="PANTHER" id="PTHR11567:SF195">
    <property type="entry name" value="ACID PHOSPHATASE, PUTATIVE (AFU_ORTHOLOGUE AFUA_3G14570)-RELATED"/>
    <property type="match status" value="1"/>
</dbReference>
<dbReference type="PROSITE" id="PS00616">
    <property type="entry name" value="HIS_ACID_PHOSPHAT_1"/>
    <property type="match status" value="1"/>
</dbReference>
<sequence length="461" mass="50793">MRVAIAAVVAAAAGAVAAAPGPNPDSAFEVDVAHYRYDDSAYDYCYAEYPSAQTYAPVADAQLELVQAVVRHGDRTPVNYIAPRAGDEPWACDAVENTYLHAAGEPAQNTTGAFRQVIAVPEWNRQFGFENQIWRGSCEEGELTDRGKSQHHALGSQLRQVYVDKLKYLPAELSSTDAVYLRTTHIWRTKNSAESFLAGLWPRRSIAPDTAIPLHTYPKRIETMYGNYDACPRLNSLLSEITATDGYQRFLKDQGPLMARLAHTFGVSGSHWEGSWDGYFDALHARKCHGMKLPCAPSQNGTATAECATADDVAQVARNANYEWAYKYRDGPQAGVLTRLTIGSFVGTLRDQLQARIAGKTGALKLALYSGHDSTVWPLLAVLGADNHSTLWPPYTSNLVFELWKKQDGRRVVRVIFNGQTLRLSESAKWCDMDACPVDTFFARINQFIPTDIAGECAATS</sequence>
<comment type="similarity">
    <text evidence="1">Belongs to the histidine acid phosphatase family.</text>
</comment>
<dbReference type="OrthoDB" id="10257284at2759"/>
<accession>A0A9W8HBJ9</accession>
<dbReference type="AlphaFoldDB" id="A0A9W8HBJ9"/>
<dbReference type="CDD" id="cd07061">
    <property type="entry name" value="HP_HAP_like"/>
    <property type="match status" value="1"/>
</dbReference>
<gene>
    <name evidence="3" type="ORF">H4R18_001811</name>
</gene>
<dbReference type="InterPro" id="IPR000560">
    <property type="entry name" value="His_Pase_clade-2"/>
</dbReference>
<evidence type="ECO:0000313" key="3">
    <source>
        <dbReference type="EMBL" id="KAJ2783210.1"/>
    </source>
</evidence>
<dbReference type="Proteomes" id="UP001140217">
    <property type="component" value="Unassembled WGS sequence"/>
</dbReference>
<evidence type="ECO:0000313" key="4">
    <source>
        <dbReference type="Proteomes" id="UP001140217"/>
    </source>
</evidence>
<dbReference type="EMBL" id="JANBUL010000052">
    <property type="protein sequence ID" value="KAJ2783210.1"/>
    <property type="molecule type" value="Genomic_DNA"/>
</dbReference>
<name>A0A9W8HBJ9_9FUNG</name>
<comment type="caution">
    <text evidence="3">The sequence shown here is derived from an EMBL/GenBank/DDBJ whole genome shotgun (WGS) entry which is preliminary data.</text>
</comment>
<dbReference type="Pfam" id="PF00328">
    <property type="entry name" value="His_Phos_2"/>
    <property type="match status" value="1"/>
</dbReference>
<dbReference type="PANTHER" id="PTHR11567">
    <property type="entry name" value="ACID PHOSPHATASE-RELATED"/>
    <property type="match status" value="1"/>
</dbReference>
<feature type="signal peptide" evidence="2">
    <location>
        <begin position="1"/>
        <end position="18"/>
    </location>
</feature>